<dbReference type="PANTHER" id="PTHR47505:SF1">
    <property type="entry name" value="DNA UTILIZATION PROTEIN YHGH"/>
    <property type="match status" value="1"/>
</dbReference>
<evidence type="ECO:0000256" key="1">
    <source>
        <dbReference type="ARBA" id="ARBA00008007"/>
    </source>
</evidence>
<dbReference type="CDD" id="cd06223">
    <property type="entry name" value="PRTases_typeI"/>
    <property type="match status" value="1"/>
</dbReference>
<dbReference type="InterPro" id="IPR051910">
    <property type="entry name" value="ComF/GntX_DNA_util-trans"/>
</dbReference>
<name>A0ABU3D9S7_9FLAO</name>
<organism evidence="3 4">
    <name type="scientific">Autumnicola musiva</name>
    <dbReference type="NCBI Taxonomy" id="3075589"/>
    <lineage>
        <taxon>Bacteria</taxon>
        <taxon>Pseudomonadati</taxon>
        <taxon>Bacteroidota</taxon>
        <taxon>Flavobacteriia</taxon>
        <taxon>Flavobacteriales</taxon>
        <taxon>Flavobacteriaceae</taxon>
        <taxon>Autumnicola</taxon>
    </lineage>
</organism>
<evidence type="ECO:0000259" key="2">
    <source>
        <dbReference type="Pfam" id="PF00156"/>
    </source>
</evidence>
<accession>A0ABU3D9S7</accession>
<gene>
    <name evidence="3" type="ORF">RM539_14190</name>
</gene>
<reference evidence="3 4" key="1">
    <citation type="submission" date="2023-09" db="EMBL/GenBank/DDBJ databases">
        <authorList>
            <person name="Rey-Velasco X."/>
        </authorList>
    </citation>
    <scope>NUCLEOTIDE SEQUENCE [LARGE SCALE GENOMIC DNA]</scope>
    <source>
        <strain evidence="3 4">F117</strain>
    </source>
</reference>
<sequence length="222" mass="25045">MANLFYPETCSCCNGELSKHENTVCTGCIHDLPLTNYHLTPDNPVTKTFYGRASIENGTSLLFFRKKGMVQNLIHNLKYRGHEEVGSFLGNWMGSLLQENASFQDIDAVVPVPLHKRKLKTRGYNQVEQFARKIALKLDAQYLENVLVKRSPTGTQTLKNRLSRWGNMEEIFLLQNTELLENKHVLLVDDIITTGATLEACTNKLKQINGVRVSIATMAFTA</sequence>
<dbReference type="PANTHER" id="PTHR47505">
    <property type="entry name" value="DNA UTILIZATION PROTEIN YHGH"/>
    <property type="match status" value="1"/>
</dbReference>
<comment type="similarity">
    <text evidence="1">Belongs to the ComF/GntX family.</text>
</comment>
<keyword evidence="4" id="KW-1185">Reference proteome</keyword>
<comment type="caution">
    <text evidence="3">The sequence shown here is derived from an EMBL/GenBank/DDBJ whole genome shotgun (WGS) entry which is preliminary data.</text>
</comment>
<evidence type="ECO:0000313" key="3">
    <source>
        <dbReference type="EMBL" id="MDT0677733.1"/>
    </source>
</evidence>
<dbReference type="RefSeq" id="WP_311504075.1">
    <property type="nucleotide sequence ID" value="NZ_JAVRHK010000011.1"/>
</dbReference>
<proteinExistence type="inferred from homology"/>
<dbReference type="InterPro" id="IPR000836">
    <property type="entry name" value="PRTase_dom"/>
</dbReference>
<dbReference type="Gene3D" id="3.40.50.2020">
    <property type="match status" value="1"/>
</dbReference>
<dbReference type="Pfam" id="PF00156">
    <property type="entry name" value="Pribosyltran"/>
    <property type="match status" value="1"/>
</dbReference>
<dbReference type="Proteomes" id="UP001262582">
    <property type="component" value="Unassembled WGS sequence"/>
</dbReference>
<dbReference type="InterPro" id="IPR029057">
    <property type="entry name" value="PRTase-like"/>
</dbReference>
<evidence type="ECO:0000313" key="4">
    <source>
        <dbReference type="Proteomes" id="UP001262582"/>
    </source>
</evidence>
<feature type="domain" description="Phosphoribosyltransferase" evidence="2">
    <location>
        <begin position="129"/>
        <end position="218"/>
    </location>
</feature>
<dbReference type="SUPFAM" id="SSF53271">
    <property type="entry name" value="PRTase-like"/>
    <property type="match status" value="1"/>
</dbReference>
<dbReference type="EMBL" id="JAVRHK010000011">
    <property type="protein sequence ID" value="MDT0677733.1"/>
    <property type="molecule type" value="Genomic_DNA"/>
</dbReference>
<protein>
    <submittedName>
        <fullName evidence="3">ComF family protein</fullName>
    </submittedName>
</protein>